<reference evidence="2 3" key="1">
    <citation type="journal article" date="2016" name="Nat. Commun.">
        <title>Thousands of microbial genomes shed light on interconnected biogeochemical processes in an aquifer system.</title>
        <authorList>
            <person name="Anantharaman K."/>
            <person name="Brown C.T."/>
            <person name="Hug L.A."/>
            <person name="Sharon I."/>
            <person name="Castelle C.J."/>
            <person name="Probst A.J."/>
            <person name="Thomas B.C."/>
            <person name="Singh A."/>
            <person name="Wilkins M.J."/>
            <person name="Karaoz U."/>
            <person name="Brodie E.L."/>
            <person name="Williams K.H."/>
            <person name="Hubbard S.S."/>
            <person name="Banfield J.F."/>
        </authorList>
    </citation>
    <scope>NUCLEOTIDE SEQUENCE [LARGE SCALE GENOMIC DNA]</scope>
</reference>
<organism evidence="2 3">
    <name type="scientific">Candidatus Edwardsbacteria bacterium GWF2_54_11</name>
    <dbReference type="NCBI Taxonomy" id="1817851"/>
    <lineage>
        <taxon>Bacteria</taxon>
        <taxon>Candidatus Edwardsiibacteriota</taxon>
    </lineage>
</organism>
<evidence type="ECO:0000313" key="3">
    <source>
        <dbReference type="Proteomes" id="UP000177230"/>
    </source>
</evidence>
<evidence type="ECO:0000313" key="2">
    <source>
        <dbReference type="EMBL" id="OGF13103.1"/>
    </source>
</evidence>
<gene>
    <name evidence="2" type="ORF">A2024_04820</name>
</gene>
<accession>A0A1F5RG64</accession>
<dbReference type="Proteomes" id="UP000177230">
    <property type="component" value="Unassembled WGS sequence"/>
</dbReference>
<evidence type="ECO:0000256" key="1">
    <source>
        <dbReference type="SAM" id="Coils"/>
    </source>
</evidence>
<sequence>MSNSSISDLGEVGPERAKELLAKIANQVVKRKLTVPAIMFIESVKPLTFIGSQALIFFQPMVQAFLNRKEYDEFAVLMEDRDNVELLLQEIERQEAEWQAREKAEKDEAKKMRKAEGKKTWWEKIKGWVGLK</sequence>
<dbReference type="AlphaFoldDB" id="A0A1F5RG64"/>
<keyword evidence="1" id="KW-0175">Coiled coil</keyword>
<name>A0A1F5RG64_9BACT</name>
<proteinExistence type="predicted"/>
<dbReference type="EMBL" id="MFFM01000026">
    <property type="protein sequence ID" value="OGF13103.1"/>
    <property type="molecule type" value="Genomic_DNA"/>
</dbReference>
<feature type="coiled-coil region" evidence="1">
    <location>
        <begin position="74"/>
        <end position="108"/>
    </location>
</feature>
<comment type="caution">
    <text evidence="2">The sequence shown here is derived from an EMBL/GenBank/DDBJ whole genome shotgun (WGS) entry which is preliminary data.</text>
</comment>
<protein>
    <submittedName>
        <fullName evidence="2">Uncharacterized protein</fullName>
    </submittedName>
</protein>